<comment type="catalytic activity">
    <reaction evidence="6 7">
        <text>UDP-alpha-D-glucose + 2 NAD(+) + H2O = UDP-alpha-D-glucuronate + 2 NADH + 3 H(+)</text>
        <dbReference type="Rhea" id="RHEA:23596"/>
        <dbReference type="ChEBI" id="CHEBI:15377"/>
        <dbReference type="ChEBI" id="CHEBI:15378"/>
        <dbReference type="ChEBI" id="CHEBI:57540"/>
        <dbReference type="ChEBI" id="CHEBI:57945"/>
        <dbReference type="ChEBI" id="CHEBI:58052"/>
        <dbReference type="ChEBI" id="CHEBI:58885"/>
        <dbReference type="EC" id="1.1.1.22"/>
    </reaction>
</comment>
<keyword evidence="4 7" id="KW-0560">Oxidoreductase</keyword>
<comment type="pathway">
    <text evidence="1">Nucleotide-sugar biosynthesis; UDP-alpha-D-glucuronate biosynthesis; UDP-alpha-D-glucuronate from UDP-alpha-D-glucose: step 1/1.</text>
</comment>
<comment type="caution">
    <text evidence="9">The sequence shown here is derived from an EMBL/GenBank/DDBJ whole genome shotgun (WGS) entry which is preliminary data.</text>
</comment>
<dbReference type="PIRSF" id="PIRSF000124">
    <property type="entry name" value="UDPglc_GDPman_dh"/>
    <property type="match status" value="1"/>
</dbReference>
<dbReference type="Proteomes" id="UP001489509">
    <property type="component" value="Unassembled WGS sequence"/>
</dbReference>
<dbReference type="PANTHER" id="PTHR43750">
    <property type="entry name" value="UDP-GLUCOSE 6-DEHYDROGENASE TUAD"/>
    <property type="match status" value="1"/>
</dbReference>
<evidence type="ECO:0000313" key="9">
    <source>
        <dbReference type="EMBL" id="MEQ2440318.1"/>
    </source>
</evidence>
<dbReference type="Gene3D" id="3.40.50.720">
    <property type="entry name" value="NAD(P)-binding Rossmann-like Domain"/>
    <property type="match status" value="2"/>
</dbReference>
<dbReference type="InterPro" id="IPR036220">
    <property type="entry name" value="UDP-Glc/GDP-Man_DH_C_sf"/>
</dbReference>
<keyword evidence="5 7" id="KW-0520">NAD</keyword>
<evidence type="ECO:0000313" key="10">
    <source>
        <dbReference type="Proteomes" id="UP001489509"/>
    </source>
</evidence>
<dbReference type="EC" id="1.1.1.22" evidence="3 7"/>
<reference evidence="9 10" key="1">
    <citation type="submission" date="2024-03" db="EMBL/GenBank/DDBJ databases">
        <title>Human intestinal bacterial collection.</title>
        <authorList>
            <person name="Pauvert C."/>
            <person name="Hitch T.C.A."/>
            <person name="Clavel T."/>
        </authorList>
    </citation>
    <scope>NUCLEOTIDE SEQUENCE [LARGE SCALE GENOMIC DNA]</scope>
    <source>
        <strain evidence="9 10">CLA-JM-H44</strain>
    </source>
</reference>
<dbReference type="SMART" id="SM00984">
    <property type="entry name" value="UDPG_MGDP_dh_C"/>
    <property type="match status" value="1"/>
</dbReference>
<accession>A0ABV1DZ38</accession>
<evidence type="ECO:0000256" key="6">
    <source>
        <dbReference type="ARBA" id="ARBA00047473"/>
    </source>
</evidence>
<dbReference type="PANTHER" id="PTHR43750:SF3">
    <property type="entry name" value="UDP-GLUCOSE 6-DEHYDROGENASE TUAD"/>
    <property type="match status" value="1"/>
</dbReference>
<dbReference type="InterPro" id="IPR014027">
    <property type="entry name" value="UDP-Glc/GDP-Man_DH_C"/>
</dbReference>
<dbReference type="InterPro" id="IPR036291">
    <property type="entry name" value="NAD(P)-bd_dom_sf"/>
</dbReference>
<name>A0ABV1DZ38_9FIRM</name>
<evidence type="ECO:0000256" key="3">
    <source>
        <dbReference type="ARBA" id="ARBA00012954"/>
    </source>
</evidence>
<dbReference type="GO" id="GO:0016491">
    <property type="term" value="F:oxidoreductase activity"/>
    <property type="evidence" value="ECO:0007669"/>
    <property type="project" value="UniProtKB-KW"/>
</dbReference>
<evidence type="ECO:0000259" key="8">
    <source>
        <dbReference type="SMART" id="SM00984"/>
    </source>
</evidence>
<dbReference type="EMBL" id="JBBMFD010000006">
    <property type="protein sequence ID" value="MEQ2440318.1"/>
    <property type="molecule type" value="Genomic_DNA"/>
</dbReference>
<evidence type="ECO:0000256" key="2">
    <source>
        <dbReference type="ARBA" id="ARBA00006601"/>
    </source>
</evidence>
<dbReference type="Gene3D" id="1.20.5.100">
    <property type="entry name" value="Cytochrome c1, transmembrane anchor, C-terminal"/>
    <property type="match status" value="1"/>
</dbReference>
<dbReference type="Pfam" id="PF03721">
    <property type="entry name" value="UDPG_MGDP_dh_N"/>
    <property type="match status" value="1"/>
</dbReference>
<dbReference type="InterPro" id="IPR001732">
    <property type="entry name" value="UDP-Glc/GDP-Man_DH_N"/>
</dbReference>
<organism evidence="9 10">
    <name type="scientific">Solibaculum intestinale</name>
    <dbReference type="NCBI Taxonomy" id="3133165"/>
    <lineage>
        <taxon>Bacteria</taxon>
        <taxon>Bacillati</taxon>
        <taxon>Bacillota</taxon>
        <taxon>Clostridia</taxon>
        <taxon>Eubacteriales</taxon>
        <taxon>Oscillospiraceae</taxon>
        <taxon>Solibaculum</taxon>
    </lineage>
</organism>
<gene>
    <name evidence="9" type="ORF">WMO26_05690</name>
</gene>
<evidence type="ECO:0000256" key="4">
    <source>
        <dbReference type="ARBA" id="ARBA00023002"/>
    </source>
</evidence>
<dbReference type="InterPro" id="IPR028357">
    <property type="entry name" value="UDPglc_DH_bac"/>
</dbReference>
<evidence type="ECO:0000256" key="7">
    <source>
        <dbReference type="PIRNR" id="PIRNR000124"/>
    </source>
</evidence>
<keyword evidence="10" id="KW-1185">Reference proteome</keyword>
<dbReference type="SUPFAM" id="SSF48179">
    <property type="entry name" value="6-phosphogluconate dehydrogenase C-terminal domain-like"/>
    <property type="match status" value="1"/>
</dbReference>
<dbReference type="SUPFAM" id="SSF51735">
    <property type="entry name" value="NAD(P)-binding Rossmann-fold domains"/>
    <property type="match status" value="1"/>
</dbReference>
<dbReference type="Pfam" id="PF00984">
    <property type="entry name" value="UDPG_MGDP_dh"/>
    <property type="match status" value="1"/>
</dbReference>
<proteinExistence type="inferred from homology"/>
<dbReference type="PIRSF" id="PIRSF500134">
    <property type="entry name" value="UDPglc_DH_bac"/>
    <property type="match status" value="1"/>
</dbReference>
<dbReference type="Pfam" id="PF03720">
    <property type="entry name" value="UDPG_MGDP_dh_C"/>
    <property type="match status" value="1"/>
</dbReference>
<dbReference type="InterPro" id="IPR014026">
    <property type="entry name" value="UDP-Glc/GDP-Man_DH_dimer"/>
</dbReference>
<dbReference type="SUPFAM" id="SSF52413">
    <property type="entry name" value="UDP-glucose/GDP-mannose dehydrogenase C-terminal domain"/>
    <property type="match status" value="1"/>
</dbReference>
<evidence type="ECO:0000256" key="1">
    <source>
        <dbReference type="ARBA" id="ARBA00004701"/>
    </source>
</evidence>
<dbReference type="RefSeq" id="WP_349218804.1">
    <property type="nucleotide sequence ID" value="NZ_JBBMFD010000006.1"/>
</dbReference>
<dbReference type="NCBIfam" id="TIGR03026">
    <property type="entry name" value="NDP-sugDHase"/>
    <property type="match status" value="1"/>
</dbReference>
<feature type="domain" description="UDP-glucose/GDP-mannose dehydrogenase C-terminal" evidence="8">
    <location>
        <begin position="323"/>
        <end position="427"/>
    </location>
</feature>
<dbReference type="InterPro" id="IPR008927">
    <property type="entry name" value="6-PGluconate_DH-like_C_sf"/>
</dbReference>
<evidence type="ECO:0000256" key="5">
    <source>
        <dbReference type="ARBA" id="ARBA00023027"/>
    </source>
</evidence>
<sequence length="442" mass="48698">MFDVNQIAVIGTGYVGLVSGACLSEFGLKVVCMDVDESKINCLKRGIIPIYEPGLEEIVVRNEKSGRLSFTTDIGEAVEHATVVFIAVGTPPQEDGSADLKYVLEAARSIAKCMNGYKIIVDKSTVPVGTGRKVKAVIREVLRERGVDYDFDVVSNPEFLREGSAVNDFMHPDRIVIGTQSNKARKTMRSVYRVLYINNHPFVFTNVETAEVIKYASNAFLATKITFINEIANLCEAVGANVQQVSNAIGLDKRIGKYFLHAGPGYGGSCFPKDTKALVNTGKEFGVEMSLIDSVINANDLHKLKMVDKITAALGDVEGKTIAVLGLSFKPETDDVREAPSSTIVHELHRRGAHIRAYDPAAMENAARFAFSDLPIAYAQDEYDCVAGAHAVVLVTEWNQFRSLDLEQMKSTMAAPYFFDFRNIYERRDVEEKGFAYFGVGR</sequence>
<protein>
    <recommendedName>
        <fullName evidence="3 7">UDP-glucose 6-dehydrogenase</fullName>
        <ecNumber evidence="3 7">1.1.1.22</ecNumber>
    </recommendedName>
</protein>
<comment type="similarity">
    <text evidence="2 7">Belongs to the UDP-glucose/GDP-mannose dehydrogenase family.</text>
</comment>
<dbReference type="InterPro" id="IPR017476">
    <property type="entry name" value="UDP-Glc/GDP-Man"/>
</dbReference>